<dbReference type="Gene3D" id="3.20.20.70">
    <property type="entry name" value="Aldolase class I"/>
    <property type="match status" value="1"/>
</dbReference>
<dbReference type="SUPFAM" id="SSF54862">
    <property type="entry name" value="4Fe-4S ferredoxins"/>
    <property type="match status" value="1"/>
</dbReference>
<evidence type="ECO:0000256" key="1">
    <source>
        <dbReference type="ARBA" id="ARBA00001917"/>
    </source>
</evidence>
<keyword evidence="14" id="KW-0520">NAD</keyword>
<dbReference type="EC" id="1.3.1.14" evidence="6"/>
<evidence type="ECO:0000313" key="27">
    <source>
        <dbReference type="Proteomes" id="UP000824128"/>
    </source>
</evidence>
<dbReference type="GO" id="GO:0005737">
    <property type="term" value="C:cytoplasm"/>
    <property type="evidence" value="ECO:0007669"/>
    <property type="project" value="InterPro"/>
</dbReference>
<dbReference type="InterPro" id="IPR017900">
    <property type="entry name" value="4Fe4S_Fe_S_CS"/>
</dbReference>
<gene>
    <name evidence="26" type="primary">preA</name>
    <name evidence="26" type="ORF">IAD24_05310</name>
</gene>
<dbReference type="AlphaFoldDB" id="A0A9D1N4M2"/>
<dbReference type="PROSITE" id="PS00198">
    <property type="entry name" value="4FE4S_FER_1"/>
    <property type="match status" value="1"/>
</dbReference>
<dbReference type="InterPro" id="IPR017896">
    <property type="entry name" value="4Fe4S_Fe-S-bd"/>
</dbReference>
<sequence length="396" mass="42615">MNVKRDLSIEFCGKHFVNPFTVAASPPSDTRARVERAFEAGWGGAVFKTTSVESEVVDLVYPMMGALSYKDRRHAAFYNIDLISERHIEEICSDIRYLKAKFPDRMVIGSIMAGSRAEWEELVSKLEAAGADMIECSMSCPQGEDGVIPVNDPSLTREVTGWIKAALTKDTPIIVKLAPIVTDLSAIAFAAKEGGADALCAVDTVRGFPGIDLDTLEPKLSVRGKSTFAGMSGPAVKPIALACVSELAQNVGLPIAGVGGLTTWQDAAEFLLLGASNLQVCTAIMRYGFELVEDLKTGLANYMEEKGFPTVASMVGRCLGTFADHELLDRKVRQVSTINAETCIGCNSCYIACRDGGYNAIELGQERPVIDSEKCRGCGVCQSVCPVEGCMVLKRK</sequence>
<evidence type="ECO:0000256" key="16">
    <source>
        <dbReference type="ARBA" id="ARBA00030119"/>
    </source>
</evidence>
<comment type="similarity">
    <text evidence="5">Belongs to the dihydropyrimidine dehydrogenase family.</text>
</comment>
<dbReference type="PROSITE" id="PS51379">
    <property type="entry name" value="4FE4S_FER_2"/>
    <property type="match status" value="2"/>
</dbReference>
<dbReference type="SUPFAM" id="SSF51395">
    <property type="entry name" value="FMN-linked oxidoreductases"/>
    <property type="match status" value="1"/>
</dbReference>
<dbReference type="Gene3D" id="3.30.70.20">
    <property type="match status" value="1"/>
</dbReference>
<evidence type="ECO:0000256" key="15">
    <source>
        <dbReference type="ARBA" id="ARBA00029718"/>
    </source>
</evidence>
<keyword evidence="8" id="KW-0285">Flavoprotein</keyword>
<dbReference type="GO" id="GO:0004589">
    <property type="term" value="F:dihydroorotate dehydrogenase (NAD+) activity"/>
    <property type="evidence" value="ECO:0007669"/>
    <property type="project" value="UniProtKB-EC"/>
</dbReference>
<accession>A0A9D1N4M2</accession>
<reference evidence="26" key="1">
    <citation type="submission" date="2020-10" db="EMBL/GenBank/DDBJ databases">
        <authorList>
            <person name="Gilroy R."/>
        </authorList>
    </citation>
    <scope>NUCLEOTIDE SEQUENCE</scope>
    <source>
        <strain evidence="26">ChiGjej2B2-16831</strain>
    </source>
</reference>
<comment type="pathway">
    <text evidence="3">Pyrimidine metabolism; UMP biosynthesis via de novo pathway; orotate from (S)-dihydroorotate (NAD(+) route): step 1/1.</text>
</comment>
<feature type="domain" description="4Fe-4S ferredoxin-type" evidence="25">
    <location>
        <begin position="366"/>
        <end position="396"/>
    </location>
</feature>
<keyword evidence="10" id="KW-0479">Metal-binding</keyword>
<evidence type="ECO:0000256" key="2">
    <source>
        <dbReference type="ARBA" id="ARBA00003616"/>
    </source>
</evidence>
<comment type="catalytic activity">
    <reaction evidence="19">
        <text>5,6-dihydrothymine + NAD(+) = thymine + NADH + H(+)</text>
        <dbReference type="Rhea" id="RHEA:28791"/>
        <dbReference type="ChEBI" id="CHEBI:15378"/>
        <dbReference type="ChEBI" id="CHEBI:17821"/>
        <dbReference type="ChEBI" id="CHEBI:27468"/>
        <dbReference type="ChEBI" id="CHEBI:57540"/>
        <dbReference type="ChEBI" id="CHEBI:57945"/>
        <dbReference type="EC" id="1.3.1.1"/>
    </reaction>
</comment>
<dbReference type="NCBIfam" id="NF006183">
    <property type="entry name" value="PRK08318.1"/>
    <property type="match status" value="1"/>
</dbReference>
<dbReference type="Proteomes" id="UP000824128">
    <property type="component" value="Unassembled WGS sequence"/>
</dbReference>
<dbReference type="PANTHER" id="PTHR43073:SF2">
    <property type="entry name" value="DIHYDROPYRIMIDINE DEHYDROGENASE [NADP(+)]"/>
    <property type="match status" value="1"/>
</dbReference>
<evidence type="ECO:0000256" key="6">
    <source>
        <dbReference type="ARBA" id="ARBA00012061"/>
    </source>
</evidence>
<dbReference type="EC" id="1.3.1.1" evidence="24"/>
<comment type="function">
    <text evidence="2">Catalyzes the conversion of dihydroorotate to orotate with NAD(+) as electron acceptor.</text>
</comment>
<dbReference type="Pfam" id="PF14697">
    <property type="entry name" value="Fer4_21"/>
    <property type="match status" value="1"/>
</dbReference>
<dbReference type="InterPro" id="IPR013785">
    <property type="entry name" value="Aldolase_TIM"/>
</dbReference>
<evidence type="ECO:0000256" key="13">
    <source>
        <dbReference type="ARBA" id="ARBA00023014"/>
    </source>
</evidence>
<evidence type="ECO:0000256" key="10">
    <source>
        <dbReference type="ARBA" id="ARBA00022723"/>
    </source>
</evidence>
<reference evidence="26" key="2">
    <citation type="journal article" date="2021" name="PeerJ">
        <title>Extensive microbial diversity within the chicken gut microbiome revealed by metagenomics and culture.</title>
        <authorList>
            <person name="Gilroy R."/>
            <person name="Ravi A."/>
            <person name="Getino M."/>
            <person name="Pursley I."/>
            <person name="Horton D.L."/>
            <person name="Alikhan N.F."/>
            <person name="Baker D."/>
            <person name="Gharbi K."/>
            <person name="Hall N."/>
            <person name="Watson M."/>
            <person name="Adriaenssens E.M."/>
            <person name="Foster-Nyarko E."/>
            <person name="Jarju S."/>
            <person name="Secka A."/>
            <person name="Antonio M."/>
            <person name="Oren A."/>
            <person name="Chaudhuri R.R."/>
            <person name="La Ragione R."/>
            <person name="Hildebrand F."/>
            <person name="Pallen M.J."/>
        </authorList>
    </citation>
    <scope>NUCLEOTIDE SEQUENCE</scope>
    <source>
        <strain evidence="26">ChiGjej2B2-16831</strain>
    </source>
</reference>
<evidence type="ECO:0000256" key="20">
    <source>
        <dbReference type="ARBA" id="ARBA00048792"/>
    </source>
</evidence>
<evidence type="ECO:0000256" key="7">
    <source>
        <dbReference type="ARBA" id="ARBA00018101"/>
    </source>
</evidence>
<dbReference type="EMBL" id="DVNZ01000167">
    <property type="protein sequence ID" value="HIU94561.1"/>
    <property type="molecule type" value="Genomic_DNA"/>
</dbReference>
<proteinExistence type="inferred from homology"/>
<evidence type="ECO:0000256" key="9">
    <source>
        <dbReference type="ARBA" id="ARBA00022643"/>
    </source>
</evidence>
<evidence type="ECO:0000256" key="4">
    <source>
        <dbReference type="ARBA" id="ARBA00008008"/>
    </source>
</evidence>
<dbReference type="GO" id="GO:0004159">
    <property type="term" value="F:dihydropyrimidine dehydrogenase (NAD+) activity"/>
    <property type="evidence" value="ECO:0007669"/>
    <property type="project" value="UniProtKB-EC"/>
</dbReference>
<comment type="catalytic activity">
    <reaction evidence="21">
        <text>(S)-dihydroorotate + NAD(+) = orotate + NADH + H(+)</text>
        <dbReference type="Rhea" id="RHEA:13513"/>
        <dbReference type="ChEBI" id="CHEBI:15378"/>
        <dbReference type="ChEBI" id="CHEBI:30839"/>
        <dbReference type="ChEBI" id="CHEBI:30864"/>
        <dbReference type="ChEBI" id="CHEBI:57540"/>
        <dbReference type="ChEBI" id="CHEBI:57945"/>
        <dbReference type="EC" id="1.3.1.14"/>
    </reaction>
</comment>
<dbReference type="GO" id="GO:0006212">
    <property type="term" value="P:uracil catabolic process"/>
    <property type="evidence" value="ECO:0007669"/>
    <property type="project" value="TreeGrafter"/>
</dbReference>
<dbReference type="PANTHER" id="PTHR43073">
    <property type="entry name" value="DIHYDROPYRIMIDINE DEHYDROGENASE [NADP(+)]"/>
    <property type="match status" value="1"/>
</dbReference>
<dbReference type="Pfam" id="PF01180">
    <property type="entry name" value="DHO_dh"/>
    <property type="match status" value="1"/>
</dbReference>
<comment type="subunit">
    <text evidence="23">Heterotetramer of 2 PreA and 2 PreT subunits.</text>
</comment>
<dbReference type="FunFam" id="3.20.20.70:FF:000027">
    <property type="entry name" value="Dihydropyrimidine dehydrogenase [NADP(+)]"/>
    <property type="match status" value="1"/>
</dbReference>
<evidence type="ECO:0000256" key="8">
    <source>
        <dbReference type="ARBA" id="ARBA00022630"/>
    </source>
</evidence>
<evidence type="ECO:0000256" key="14">
    <source>
        <dbReference type="ARBA" id="ARBA00023027"/>
    </source>
</evidence>
<keyword evidence="12" id="KW-0408">Iron</keyword>
<evidence type="ECO:0000259" key="25">
    <source>
        <dbReference type="PROSITE" id="PS51379"/>
    </source>
</evidence>
<evidence type="ECO:0000313" key="26">
    <source>
        <dbReference type="EMBL" id="HIU94561.1"/>
    </source>
</evidence>
<evidence type="ECO:0000256" key="19">
    <source>
        <dbReference type="ARBA" id="ARBA00047685"/>
    </source>
</evidence>
<comment type="similarity">
    <text evidence="4">Belongs to the dihydroorotate dehydrogenase family. Type 1 subfamily.</text>
</comment>
<dbReference type="GO" id="GO:0050661">
    <property type="term" value="F:NADP binding"/>
    <property type="evidence" value="ECO:0007669"/>
    <property type="project" value="TreeGrafter"/>
</dbReference>
<comment type="cofactor">
    <cofactor evidence="1">
        <name>FMN</name>
        <dbReference type="ChEBI" id="CHEBI:58210"/>
    </cofactor>
</comment>
<protein>
    <recommendedName>
        <fullName evidence="7">Dihydroorotate dehydrogenase B (NAD(+)), catalytic subunit</fullName>
        <ecNumber evidence="24">1.3.1.1</ecNumber>
        <ecNumber evidence="6">1.3.1.14</ecNumber>
    </recommendedName>
    <alternativeName>
        <fullName evidence="15">Dihydroorotate oxidase B</fullName>
    </alternativeName>
    <alternativeName>
        <fullName evidence="18">Dihydrothymine dehydrogenase</fullName>
    </alternativeName>
    <alternativeName>
        <fullName evidence="16">Dihydrouracil dehydrogenase</fullName>
    </alternativeName>
    <alternativeName>
        <fullName evidence="17">Orotate reductase (NADH)</fullName>
    </alternativeName>
</protein>
<evidence type="ECO:0000256" key="12">
    <source>
        <dbReference type="ARBA" id="ARBA00023004"/>
    </source>
</evidence>
<dbReference type="GO" id="GO:0051536">
    <property type="term" value="F:iron-sulfur cluster binding"/>
    <property type="evidence" value="ECO:0007669"/>
    <property type="project" value="UniProtKB-KW"/>
</dbReference>
<dbReference type="GO" id="GO:0046872">
    <property type="term" value="F:metal ion binding"/>
    <property type="evidence" value="ECO:0007669"/>
    <property type="project" value="UniProtKB-KW"/>
</dbReference>
<evidence type="ECO:0000256" key="22">
    <source>
        <dbReference type="ARBA" id="ARBA00049578"/>
    </source>
</evidence>
<dbReference type="GO" id="GO:0006210">
    <property type="term" value="P:thymine catabolic process"/>
    <property type="evidence" value="ECO:0007669"/>
    <property type="project" value="TreeGrafter"/>
</dbReference>
<comment type="caution">
    <text evidence="26">The sequence shown here is derived from an EMBL/GenBank/DDBJ whole genome shotgun (WGS) entry which is preliminary data.</text>
</comment>
<comment type="catalytic activity">
    <reaction evidence="20">
        <text>5,6-dihydrouracil + NAD(+) = uracil + NADH + H(+)</text>
        <dbReference type="Rhea" id="RHEA:20189"/>
        <dbReference type="ChEBI" id="CHEBI:15378"/>
        <dbReference type="ChEBI" id="CHEBI:15901"/>
        <dbReference type="ChEBI" id="CHEBI:17568"/>
        <dbReference type="ChEBI" id="CHEBI:57540"/>
        <dbReference type="ChEBI" id="CHEBI:57945"/>
        <dbReference type="EC" id="1.3.1.1"/>
    </reaction>
</comment>
<keyword evidence="11 26" id="KW-0560">Oxidoreductase</keyword>
<evidence type="ECO:0000256" key="24">
    <source>
        <dbReference type="ARBA" id="ARBA00049728"/>
    </source>
</evidence>
<dbReference type="GO" id="GO:0002058">
    <property type="term" value="F:uracil binding"/>
    <property type="evidence" value="ECO:0007669"/>
    <property type="project" value="TreeGrafter"/>
</dbReference>
<dbReference type="InterPro" id="IPR005720">
    <property type="entry name" value="Dihydroorotate_DH_cat"/>
</dbReference>
<evidence type="ECO:0000256" key="18">
    <source>
        <dbReference type="ARBA" id="ARBA00032722"/>
    </source>
</evidence>
<keyword evidence="13" id="KW-0411">Iron-sulfur</keyword>
<feature type="domain" description="4Fe-4S ferredoxin-type" evidence="25">
    <location>
        <begin position="334"/>
        <end position="363"/>
    </location>
</feature>
<comment type="function">
    <text evidence="22">Involved in pyrimidine base degradation. Catalyzes physiologically the reduction of uracil to 5,6-dihydrouracil (DHU) by using NADH as a specific cosubstrate. It also catalyzes the reverse reaction and the reduction of thymine to 5,6-dihydrothymine (DHT).</text>
</comment>
<evidence type="ECO:0000256" key="5">
    <source>
        <dbReference type="ARBA" id="ARBA00010804"/>
    </source>
</evidence>
<keyword evidence="9" id="KW-0288">FMN</keyword>
<evidence type="ECO:0000256" key="17">
    <source>
        <dbReference type="ARBA" id="ARBA00032046"/>
    </source>
</evidence>
<evidence type="ECO:0000256" key="21">
    <source>
        <dbReference type="ARBA" id="ARBA00048996"/>
    </source>
</evidence>
<evidence type="ECO:0000256" key="23">
    <source>
        <dbReference type="ARBA" id="ARBA00049714"/>
    </source>
</evidence>
<name>A0A9D1N4M2_9FIRM</name>
<evidence type="ECO:0000256" key="3">
    <source>
        <dbReference type="ARBA" id="ARBA00004715"/>
    </source>
</evidence>
<organism evidence="26 27">
    <name type="scientific">Candidatus Aphodomorpha intestinavium</name>
    <dbReference type="NCBI Taxonomy" id="2840672"/>
    <lineage>
        <taxon>Bacteria</taxon>
        <taxon>Bacillati</taxon>
        <taxon>Bacillota</taxon>
        <taxon>Clostridia</taxon>
        <taxon>Eubacteriales</taxon>
        <taxon>Candidatus Aphodomorpha</taxon>
    </lineage>
</organism>
<evidence type="ECO:0000256" key="11">
    <source>
        <dbReference type="ARBA" id="ARBA00023002"/>
    </source>
</evidence>